<dbReference type="EMBL" id="JAHCVI010000002">
    <property type="protein sequence ID" value="KAG7288770.1"/>
    <property type="molecule type" value="Genomic_DNA"/>
</dbReference>
<feature type="compositionally biased region" description="Low complexity" evidence="1">
    <location>
        <begin position="259"/>
        <end position="268"/>
    </location>
</feature>
<keyword evidence="2" id="KW-0472">Membrane</keyword>
<feature type="compositionally biased region" description="Gly residues" evidence="1">
    <location>
        <begin position="337"/>
        <end position="346"/>
    </location>
</feature>
<dbReference type="Proteomes" id="UP001197093">
    <property type="component" value="Unassembled WGS sequence"/>
</dbReference>
<sequence>MASHEPHVLPRESESGASTNLTTGAIAGIACGAGALFLGAAGLFLIYWRRQRQFDREDNYYQDSIDERAPPGAMAPAVTYTMDYKMDDPQHHEGDQASSYVYSPEKPSYPFSPLSTSDTASAMPTHPAYIPRALVRGSSTPSNRSITTTSPPPFPSPPFPYSSSSQPKTQPDDTMIQAYLAAAAAAQNQDTTTNNVPADSDSSLSGLPISTAAAKNRQSPTQIPALHPTTTTTTTAPTPARKPRAYLPPRLNLPPGPAGPSARAAGAGDKPLVGKENTTISGPLAFPQHYQPPLPQQPPRWSGGGGGGGGGSGGGRGRSGWMRTTTTAEDEADDLWGGEGGGGDETAGGPSDRDGPSGGGGSSGGRRTFRSRALTASGNEGKKHGRKRSDRNSGGAAGGGGGGNRHYAEIEVGRGSDIW</sequence>
<keyword evidence="2" id="KW-0812">Transmembrane</keyword>
<feature type="region of interest" description="Disordered" evidence="1">
    <location>
        <begin position="214"/>
        <end position="419"/>
    </location>
</feature>
<evidence type="ECO:0000313" key="4">
    <source>
        <dbReference type="Proteomes" id="UP001197093"/>
    </source>
</evidence>
<feature type="compositionally biased region" description="Polar residues" evidence="1">
    <location>
        <begin position="196"/>
        <end position="205"/>
    </location>
</feature>
<dbReference type="AlphaFoldDB" id="A0AAD4EX36"/>
<evidence type="ECO:0000256" key="1">
    <source>
        <dbReference type="SAM" id="MobiDB-lite"/>
    </source>
</evidence>
<name>A0AAD4EX36_9PEZI</name>
<protein>
    <submittedName>
        <fullName evidence="3">Uncharacterized protein</fullName>
    </submittedName>
</protein>
<proteinExistence type="predicted"/>
<feature type="region of interest" description="Disordered" evidence="1">
    <location>
        <begin position="134"/>
        <end position="171"/>
    </location>
</feature>
<feature type="transmembrane region" description="Helical" evidence="2">
    <location>
        <begin position="25"/>
        <end position="48"/>
    </location>
</feature>
<feature type="compositionally biased region" description="Basic and acidic residues" evidence="1">
    <location>
        <begin position="406"/>
        <end position="419"/>
    </location>
</feature>
<comment type="caution">
    <text evidence="3">The sequence shown here is derived from an EMBL/GenBank/DDBJ whole genome shotgun (WGS) entry which is preliminary data.</text>
</comment>
<evidence type="ECO:0000256" key="2">
    <source>
        <dbReference type="SAM" id="Phobius"/>
    </source>
</evidence>
<accession>A0AAD4EX36</accession>
<feature type="region of interest" description="Disordered" evidence="1">
    <location>
        <begin position="188"/>
        <end position="207"/>
    </location>
</feature>
<keyword evidence="4" id="KW-1185">Reference proteome</keyword>
<organism evidence="3 4">
    <name type="scientific">Staphylotrichum longicolle</name>
    <dbReference type="NCBI Taxonomy" id="669026"/>
    <lineage>
        <taxon>Eukaryota</taxon>
        <taxon>Fungi</taxon>
        <taxon>Dikarya</taxon>
        <taxon>Ascomycota</taxon>
        <taxon>Pezizomycotina</taxon>
        <taxon>Sordariomycetes</taxon>
        <taxon>Sordariomycetidae</taxon>
        <taxon>Sordariales</taxon>
        <taxon>Chaetomiaceae</taxon>
        <taxon>Staphylotrichum</taxon>
    </lineage>
</organism>
<feature type="compositionally biased region" description="Gly residues" evidence="1">
    <location>
        <begin position="302"/>
        <end position="318"/>
    </location>
</feature>
<feature type="compositionally biased region" description="Low complexity" evidence="1">
    <location>
        <begin position="228"/>
        <end position="239"/>
    </location>
</feature>
<reference evidence="3" key="1">
    <citation type="submission" date="2023-02" db="EMBL/GenBank/DDBJ databases">
        <authorList>
            <person name="Palmer J.M."/>
        </authorList>
    </citation>
    <scope>NUCLEOTIDE SEQUENCE</scope>
    <source>
        <strain evidence="3">FW57</strain>
    </source>
</reference>
<feature type="compositionally biased region" description="Pro residues" evidence="1">
    <location>
        <begin position="150"/>
        <end position="160"/>
    </location>
</feature>
<evidence type="ECO:0000313" key="3">
    <source>
        <dbReference type="EMBL" id="KAG7288770.1"/>
    </source>
</evidence>
<feature type="compositionally biased region" description="Polar residues" evidence="1">
    <location>
        <begin position="137"/>
        <end position="149"/>
    </location>
</feature>
<feature type="compositionally biased region" description="Gly residues" evidence="1">
    <location>
        <begin position="395"/>
        <end position="404"/>
    </location>
</feature>
<keyword evidence="2" id="KW-1133">Transmembrane helix</keyword>
<gene>
    <name evidence="3" type="ORF">NEMBOFW57_005127</name>
</gene>